<dbReference type="EMBL" id="CP072642">
    <property type="protein sequence ID" value="QUV94108.1"/>
    <property type="molecule type" value="Genomic_DNA"/>
</dbReference>
<proteinExistence type="predicted"/>
<dbReference type="PROSITE" id="PS51273">
    <property type="entry name" value="GATASE_TYPE_1"/>
    <property type="match status" value="1"/>
</dbReference>
<dbReference type="PANTHER" id="PTHR43235:SF1">
    <property type="entry name" value="GLUTAMINE AMIDOTRANSFERASE PB2B2.05-RELATED"/>
    <property type="match status" value="1"/>
</dbReference>
<evidence type="ECO:0000313" key="2">
    <source>
        <dbReference type="Proteomes" id="UP000677668"/>
    </source>
</evidence>
<dbReference type="InterPro" id="IPR029062">
    <property type="entry name" value="Class_I_gatase-like"/>
</dbReference>
<keyword evidence="1" id="KW-0378">Hydrolase</keyword>
<dbReference type="InterPro" id="IPR011697">
    <property type="entry name" value="Peptidase_C26"/>
</dbReference>
<dbReference type="InterPro" id="IPR044668">
    <property type="entry name" value="PuuD-like"/>
</dbReference>
<organism evidence="1 2">
    <name type="scientific">Chloracidobacterium sp. N</name>
    <dbReference type="NCBI Taxonomy" id="2821540"/>
    <lineage>
        <taxon>Bacteria</taxon>
        <taxon>Pseudomonadati</taxon>
        <taxon>Acidobacteriota</taxon>
        <taxon>Terriglobia</taxon>
        <taxon>Terriglobales</taxon>
        <taxon>Acidobacteriaceae</taxon>
        <taxon>Chloracidobacterium</taxon>
        <taxon>Chloracidobacterium aggregatum</taxon>
    </lineage>
</organism>
<dbReference type="PANTHER" id="PTHR43235">
    <property type="entry name" value="GLUTAMINE AMIDOTRANSFERASE PB2B2.05-RELATED"/>
    <property type="match status" value="1"/>
</dbReference>
<keyword evidence="2" id="KW-1185">Reference proteome</keyword>
<dbReference type="CDD" id="cd01745">
    <property type="entry name" value="GATase1_2"/>
    <property type="match status" value="1"/>
</dbReference>
<dbReference type="RefSeq" id="WP_211422423.1">
    <property type="nucleotide sequence ID" value="NZ_CP072642.1"/>
</dbReference>
<protein>
    <submittedName>
        <fullName evidence="1">Gamma-glutamyl-gamma-aminobutyrate hydrolase family protein</fullName>
    </submittedName>
</protein>
<dbReference type="Proteomes" id="UP000677668">
    <property type="component" value="Chromosome 1"/>
</dbReference>
<dbReference type="GO" id="GO:0016787">
    <property type="term" value="F:hydrolase activity"/>
    <property type="evidence" value="ECO:0007669"/>
    <property type="project" value="UniProtKB-KW"/>
</dbReference>
<dbReference type="Pfam" id="PF07722">
    <property type="entry name" value="Peptidase_C26"/>
    <property type="match status" value="1"/>
</dbReference>
<sequence>MPAPYTKQPIIGITVRIDPDKDTYHLRTTYPRAVLHAGGIPLLIPLLTEPGYLDAVAQVLDGILLSGNPGDIDPFRYGQAPHVALGPVHPERDETDLQLLRLADARRLPVLAICYGMQLLNVHRGGTLFQDLPSQVENVMQHQQRGTFRRVAHGIQIDRDSLLAKLAGGVTARVNSHHHQAIDELGRDLRAIAWAADGVIEAVVGTQPNHFVLGVQWHPEINADHDPFSQALFKHFVAEAALHRQGPPLE</sequence>
<gene>
    <name evidence="1" type="ORF">J8C05_01220</name>
</gene>
<accession>A0ABX8AZG0</accession>
<reference evidence="1 2" key="1">
    <citation type="submission" date="2021-03" db="EMBL/GenBank/DDBJ databases">
        <title>Genomic and phenotypic characterization of Chloracidobacterium isolates provides evidence for multiple species.</title>
        <authorList>
            <person name="Saini M.K."/>
            <person name="Costas A.M.G."/>
            <person name="Tank M."/>
            <person name="Bryant D.A."/>
        </authorList>
    </citation>
    <scope>NUCLEOTIDE SEQUENCE [LARGE SCALE GENOMIC DNA]</scope>
    <source>
        <strain evidence="1 2">N</strain>
    </source>
</reference>
<name>A0ABX8AZG0_9BACT</name>
<dbReference type="Gene3D" id="3.40.50.880">
    <property type="match status" value="1"/>
</dbReference>
<dbReference type="SUPFAM" id="SSF52317">
    <property type="entry name" value="Class I glutamine amidotransferase-like"/>
    <property type="match status" value="1"/>
</dbReference>
<evidence type="ECO:0000313" key="1">
    <source>
        <dbReference type="EMBL" id="QUV94108.1"/>
    </source>
</evidence>